<evidence type="ECO:0000313" key="8">
    <source>
        <dbReference type="EMBL" id="AIC92822.1"/>
    </source>
</evidence>
<dbReference type="PATRIC" id="fig|1246626.3.peg.196"/>
<dbReference type="GO" id="GO:0022857">
    <property type="term" value="F:transmembrane transporter activity"/>
    <property type="evidence" value="ECO:0007669"/>
    <property type="project" value="InterPro"/>
</dbReference>
<evidence type="ECO:0000256" key="5">
    <source>
        <dbReference type="ARBA" id="ARBA00023136"/>
    </source>
</evidence>
<feature type="transmembrane region" description="Helical" evidence="6">
    <location>
        <begin position="133"/>
        <end position="154"/>
    </location>
</feature>
<dbReference type="PANTHER" id="PTHR23537:SF1">
    <property type="entry name" value="SUGAR TRANSPORTER"/>
    <property type="match status" value="1"/>
</dbReference>
<evidence type="ECO:0000259" key="7">
    <source>
        <dbReference type="PROSITE" id="PS50850"/>
    </source>
</evidence>
<dbReference type="InterPro" id="IPR020846">
    <property type="entry name" value="MFS_dom"/>
</dbReference>
<feature type="transmembrane region" description="Helical" evidence="6">
    <location>
        <begin position="271"/>
        <end position="288"/>
    </location>
</feature>
<evidence type="ECO:0000256" key="4">
    <source>
        <dbReference type="ARBA" id="ARBA00022989"/>
    </source>
</evidence>
<dbReference type="EMBL" id="CP003923">
    <property type="protein sequence ID" value="AIC92822.1"/>
    <property type="molecule type" value="Genomic_DNA"/>
</dbReference>
<dbReference type="STRING" id="1246626.BleG1_0214"/>
<feature type="transmembrane region" description="Helical" evidence="6">
    <location>
        <begin position="294"/>
        <end position="314"/>
    </location>
</feature>
<evidence type="ECO:0000256" key="6">
    <source>
        <dbReference type="SAM" id="Phobius"/>
    </source>
</evidence>
<feature type="transmembrane region" description="Helical" evidence="6">
    <location>
        <begin position="43"/>
        <end position="64"/>
    </location>
</feature>
<organism evidence="8 9">
    <name type="scientific">Shouchella lehensis G1</name>
    <dbReference type="NCBI Taxonomy" id="1246626"/>
    <lineage>
        <taxon>Bacteria</taxon>
        <taxon>Bacillati</taxon>
        <taxon>Bacillota</taxon>
        <taxon>Bacilli</taxon>
        <taxon>Bacillales</taxon>
        <taxon>Bacillaceae</taxon>
        <taxon>Shouchella</taxon>
    </lineage>
</organism>
<evidence type="ECO:0000313" key="9">
    <source>
        <dbReference type="Proteomes" id="UP000027142"/>
    </source>
</evidence>
<feature type="transmembrane region" description="Helical" evidence="6">
    <location>
        <begin position="326"/>
        <end position="349"/>
    </location>
</feature>
<proteinExistence type="predicted"/>
<comment type="subcellular location">
    <subcellularLocation>
        <location evidence="1">Cell membrane</location>
        <topology evidence="1">Multi-pass membrane protein</topology>
    </subcellularLocation>
</comment>
<keyword evidence="9" id="KW-1185">Reference proteome</keyword>
<dbReference type="AlphaFoldDB" id="A0A060LRN2"/>
<dbReference type="KEGG" id="ble:BleG1_0214"/>
<keyword evidence="2" id="KW-0813">Transport</keyword>
<feature type="domain" description="Major facilitator superfamily (MFS) profile" evidence="7">
    <location>
        <begin position="1"/>
        <end position="380"/>
    </location>
</feature>
<dbReference type="Proteomes" id="UP000027142">
    <property type="component" value="Chromosome"/>
</dbReference>
<dbReference type="Gene3D" id="1.20.1250.20">
    <property type="entry name" value="MFS general substrate transporter like domains"/>
    <property type="match status" value="2"/>
</dbReference>
<dbReference type="InterPro" id="IPR010645">
    <property type="entry name" value="MFS_4"/>
</dbReference>
<protein>
    <submittedName>
        <fullName evidence="8">Major facilitator (MFS) superfamily protein</fullName>
    </submittedName>
</protein>
<feature type="transmembrane region" description="Helical" evidence="6">
    <location>
        <begin position="7"/>
        <end position="28"/>
    </location>
</feature>
<dbReference type="InterPro" id="IPR036259">
    <property type="entry name" value="MFS_trans_sf"/>
</dbReference>
<evidence type="ECO:0000256" key="2">
    <source>
        <dbReference type="ARBA" id="ARBA00022448"/>
    </source>
</evidence>
<name>A0A060LRN2_9BACI</name>
<reference evidence="8 9" key="1">
    <citation type="journal article" date="2014" name="Gene">
        <title>A comparative genomic analysis of the alkalitolerant soil bacterium Bacillus lehensis G1.</title>
        <authorList>
            <person name="Noor Y.M."/>
            <person name="Samsulrizal N.H."/>
            <person name="Jema'on N.A."/>
            <person name="Low K.O."/>
            <person name="Ramli A.N."/>
            <person name="Alias N.I."/>
            <person name="Damis S.I."/>
            <person name="Fuzi S.F."/>
            <person name="Isa M.N."/>
            <person name="Murad A.M."/>
            <person name="Raih M.F."/>
            <person name="Bakar F.D."/>
            <person name="Najimudin N."/>
            <person name="Mahadi N.M."/>
            <person name="Illias R.M."/>
        </authorList>
    </citation>
    <scope>NUCLEOTIDE SEQUENCE [LARGE SCALE GENOMIC DNA]</scope>
    <source>
        <strain evidence="8 9">G1</strain>
    </source>
</reference>
<dbReference type="PANTHER" id="PTHR23537">
    <property type="match status" value="1"/>
</dbReference>
<feature type="transmembrane region" description="Helical" evidence="6">
    <location>
        <begin position="97"/>
        <end position="121"/>
    </location>
</feature>
<keyword evidence="5 6" id="KW-0472">Membrane</keyword>
<feature type="transmembrane region" description="Helical" evidence="6">
    <location>
        <begin position="355"/>
        <end position="376"/>
    </location>
</feature>
<evidence type="ECO:0000256" key="3">
    <source>
        <dbReference type="ARBA" id="ARBA00022692"/>
    </source>
</evidence>
<feature type="transmembrane region" description="Helical" evidence="6">
    <location>
        <begin position="208"/>
        <end position="231"/>
    </location>
</feature>
<sequence length="389" mass="43055">MNNRETFRLLVIGFISLTIVIGIGRFLFTPILPYMEIGTSQSFSALGMLATWNYIGYFIGAFAARTIQPSGTSIIILLVTNGLMTVLMGLMDNYFMWVLFRLLSGISSGFIFVFATNLVLGRLVQLNQTQYSGYLYSGVGFGILLSGGFTPFITNSVNWSFTWLFFGLISLLLTVIVAFMMNVVPRDKTETTFTAQVPSKYHSKKKKIALYLSYLLEGFGYIIYATFITGLLANNNVSFEPSYIWAIVGLGAIPSCIVWSWLGKKISASKALKYAYFIQILAVFIPVLSQHLLLIVLSAFLFGGTFLGIITLTMNISKQFKDSKNLVSGLTAIYALGQIIGPSVASLFIEFIHFQFSFLLAGFALVLSFIIVAASFTSNAPFHSKFNRD</sequence>
<dbReference type="SUPFAM" id="SSF103473">
    <property type="entry name" value="MFS general substrate transporter"/>
    <property type="match status" value="1"/>
</dbReference>
<keyword evidence="4 6" id="KW-1133">Transmembrane helix</keyword>
<dbReference type="HOGENOM" id="CLU_001265_7_2_9"/>
<dbReference type="PROSITE" id="PS50850">
    <property type="entry name" value="MFS"/>
    <property type="match status" value="1"/>
</dbReference>
<evidence type="ECO:0000256" key="1">
    <source>
        <dbReference type="ARBA" id="ARBA00004651"/>
    </source>
</evidence>
<accession>A0A060LRN2</accession>
<dbReference type="Pfam" id="PF06779">
    <property type="entry name" value="MFS_4"/>
    <property type="match status" value="1"/>
</dbReference>
<feature type="transmembrane region" description="Helical" evidence="6">
    <location>
        <begin position="160"/>
        <end position="184"/>
    </location>
</feature>
<dbReference type="GO" id="GO:0005886">
    <property type="term" value="C:plasma membrane"/>
    <property type="evidence" value="ECO:0007669"/>
    <property type="project" value="UniProtKB-SubCell"/>
</dbReference>
<feature type="transmembrane region" description="Helical" evidence="6">
    <location>
        <begin position="243"/>
        <end position="262"/>
    </location>
</feature>
<gene>
    <name evidence="8" type="ORF">BleG1_0214</name>
</gene>
<dbReference type="RefSeq" id="WP_051667228.1">
    <property type="nucleotide sequence ID" value="NZ_CP003923.1"/>
</dbReference>
<feature type="transmembrane region" description="Helical" evidence="6">
    <location>
        <begin position="71"/>
        <end position="91"/>
    </location>
</feature>
<keyword evidence="3 6" id="KW-0812">Transmembrane</keyword>
<dbReference type="OrthoDB" id="9797953at2"/>
<dbReference type="eggNOG" id="COG2814">
    <property type="taxonomic scope" value="Bacteria"/>
</dbReference>